<feature type="short sequence motif" description="DGA/G" evidence="2">
    <location>
        <begin position="189"/>
        <end position="191"/>
    </location>
</feature>
<dbReference type="Gene3D" id="3.40.1090.10">
    <property type="entry name" value="Cytosolic phospholipase A2 catalytic domain"/>
    <property type="match status" value="2"/>
</dbReference>
<sequence>MSEVAAERGRIALVLGGGGPVGISWLAGLGTGLREAGIDLALADRFIGTSAGAVVGSILAGGGDLSSLLVPARPNAAAVQQDFTVMMEIAGLIGKRGQDPVQMRKRIGELAMAASTGEPDDHIERIGSLVDFADWPDGELVITAIDAATGELRPWTRDDVATLPQALASSTAVPGIFPPIPIDGSHYYDGGYRSSINADLATGAEVVVIMEPLAHVYPRSRTDREHGCAREISIVPDAGAIEAFGPDVFSAAALHPAYDAGVRQSADAAAQLNEVWPTR</sequence>
<keyword evidence="2" id="KW-0442">Lipid degradation</keyword>
<dbReference type="InterPro" id="IPR016035">
    <property type="entry name" value="Acyl_Trfase/lysoPLipase"/>
</dbReference>
<feature type="short sequence motif" description="GXSXG" evidence="2">
    <location>
        <begin position="48"/>
        <end position="52"/>
    </location>
</feature>
<evidence type="ECO:0000313" key="4">
    <source>
        <dbReference type="EMBL" id="NEW32212.1"/>
    </source>
</evidence>
<proteinExistence type="predicted"/>
<evidence type="ECO:0000256" key="2">
    <source>
        <dbReference type="PROSITE-ProRule" id="PRU01161"/>
    </source>
</evidence>
<dbReference type="InterPro" id="IPR002641">
    <property type="entry name" value="PNPLA_dom"/>
</dbReference>
<comment type="caution">
    <text evidence="4">The sequence shown here is derived from an EMBL/GenBank/DDBJ whole genome shotgun (WGS) entry which is preliminary data.</text>
</comment>
<name>A0A6P1CJV7_9NOCA</name>
<organism evidence="4 5">
    <name type="scientific">Nocardia cyriacigeorgica</name>
    <dbReference type="NCBI Taxonomy" id="135487"/>
    <lineage>
        <taxon>Bacteria</taxon>
        <taxon>Bacillati</taxon>
        <taxon>Actinomycetota</taxon>
        <taxon>Actinomycetes</taxon>
        <taxon>Mycobacteriales</taxon>
        <taxon>Nocardiaceae</taxon>
        <taxon>Nocardia</taxon>
    </lineage>
</organism>
<dbReference type="OMA" id="LLPIRDW"/>
<dbReference type="PROSITE" id="PS51635">
    <property type="entry name" value="PNPLA"/>
    <property type="match status" value="1"/>
</dbReference>
<dbReference type="GO" id="GO:0016787">
    <property type="term" value="F:hydrolase activity"/>
    <property type="evidence" value="ECO:0007669"/>
    <property type="project" value="UniProtKB-UniRule"/>
</dbReference>
<dbReference type="EMBL" id="JAAGVB010000007">
    <property type="protein sequence ID" value="NEW32212.1"/>
    <property type="molecule type" value="Genomic_DNA"/>
</dbReference>
<accession>A0A6P1CJV7</accession>
<dbReference type="Proteomes" id="UP000471166">
    <property type="component" value="Unassembled WGS sequence"/>
</dbReference>
<feature type="active site" description="Nucleophile" evidence="2">
    <location>
        <position position="50"/>
    </location>
</feature>
<reference evidence="4 5" key="1">
    <citation type="submission" date="2020-01" db="EMBL/GenBank/DDBJ databases">
        <title>Genetics and antimicrobial susceptibilities of Nocardia species isolated from the soil; a comparison with species isolated from humans.</title>
        <authorList>
            <person name="Carrasco G."/>
            <person name="Monzon S."/>
            <person name="Sansegundo M."/>
            <person name="Garcia E."/>
            <person name="Garrido N."/>
            <person name="Medina M.J."/>
            <person name="Villalon P."/>
            <person name="Ramirez-Arocha A.C."/>
            <person name="Jimenez P."/>
            <person name="Cuesta I."/>
            <person name="Valdezate S."/>
        </authorList>
    </citation>
    <scope>NUCLEOTIDE SEQUENCE [LARGE SCALE GENOMIC DNA]</scope>
    <source>
        <strain evidence="4 5">CNM20110626</strain>
    </source>
</reference>
<evidence type="ECO:0000256" key="1">
    <source>
        <dbReference type="ARBA" id="ARBA00023098"/>
    </source>
</evidence>
<evidence type="ECO:0000259" key="3">
    <source>
        <dbReference type="PROSITE" id="PS51635"/>
    </source>
</evidence>
<keyword evidence="2" id="KW-0378">Hydrolase</keyword>
<evidence type="ECO:0000313" key="5">
    <source>
        <dbReference type="Proteomes" id="UP000471166"/>
    </source>
</evidence>
<keyword evidence="1 2" id="KW-0443">Lipid metabolism</keyword>
<gene>
    <name evidence="4" type="ORF">GV791_06500</name>
</gene>
<feature type="domain" description="PNPLA" evidence="3">
    <location>
        <begin position="13"/>
        <end position="202"/>
    </location>
</feature>
<dbReference type="GO" id="GO:0016042">
    <property type="term" value="P:lipid catabolic process"/>
    <property type="evidence" value="ECO:0007669"/>
    <property type="project" value="UniProtKB-UniRule"/>
</dbReference>
<feature type="active site" description="Proton acceptor" evidence="2">
    <location>
        <position position="189"/>
    </location>
</feature>
<dbReference type="Pfam" id="PF01734">
    <property type="entry name" value="Patatin"/>
    <property type="match status" value="1"/>
</dbReference>
<protein>
    <submittedName>
        <fullName evidence="4">Patatin-like phospholipase family protein</fullName>
    </submittedName>
</protein>
<dbReference type="AlphaFoldDB" id="A0A6P1CJV7"/>
<dbReference type="RefSeq" id="WP_014353276.1">
    <property type="nucleotide sequence ID" value="NZ_AP026975.1"/>
</dbReference>
<feature type="short sequence motif" description="GXGXXG" evidence="2">
    <location>
        <begin position="17"/>
        <end position="22"/>
    </location>
</feature>
<dbReference type="SUPFAM" id="SSF52151">
    <property type="entry name" value="FabD/lysophospholipase-like"/>
    <property type="match status" value="1"/>
</dbReference>